<protein>
    <submittedName>
        <fullName evidence="1">Uncharacterized protein</fullName>
    </submittedName>
</protein>
<organism evidence="1 2">
    <name type="scientific">Sinobacterium caligoides</name>
    <dbReference type="NCBI Taxonomy" id="933926"/>
    <lineage>
        <taxon>Bacteria</taxon>
        <taxon>Pseudomonadati</taxon>
        <taxon>Pseudomonadota</taxon>
        <taxon>Gammaproteobacteria</taxon>
        <taxon>Cellvibrionales</taxon>
        <taxon>Spongiibacteraceae</taxon>
        <taxon>Sinobacterium</taxon>
    </lineage>
</organism>
<reference evidence="1 2" key="1">
    <citation type="submission" date="2018-11" db="EMBL/GenBank/DDBJ databases">
        <title>Genomic Encyclopedia of Type Strains, Phase IV (KMG-IV): sequencing the most valuable type-strain genomes for metagenomic binning, comparative biology and taxonomic classification.</title>
        <authorList>
            <person name="Goeker M."/>
        </authorList>
    </citation>
    <scope>NUCLEOTIDE SEQUENCE [LARGE SCALE GENOMIC DNA]</scope>
    <source>
        <strain evidence="1 2">DSM 100316</strain>
    </source>
</reference>
<sequence>MPLVNITNDPEIIKDILNQEFITTAGTIESSHFKDANHIIYSECDDTFFQGLGSQKALAVWLHWLGMLIKDAWLIKDHAIECDIAYCNMKSGIVSEWSNNSIRLSSSFSSGVKFKEVTFSLSELAELEEKSFKLQSYLHQKSSSTFNEFVDKQFSRTGRALRFISAARTECHPAIKISHYCSALESLFSTDSSELVHKLSERIAIFLKDYGYDPCDIFDEIKSFYGIRSKVTHGDSIQPKKIDKIPNLSVRCDELTRVILNIILNNDEVLKVFDGKKDDFEKHFKNILLNS</sequence>
<comment type="caution">
    <text evidence="1">The sequence shown here is derived from an EMBL/GenBank/DDBJ whole genome shotgun (WGS) entry which is preliminary data.</text>
</comment>
<evidence type="ECO:0000313" key="2">
    <source>
        <dbReference type="Proteomes" id="UP000275394"/>
    </source>
</evidence>
<evidence type="ECO:0000313" key="1">
    <source>
        <dbReference type="EMBL" id="ROS05721.1"/>
    </source>
</evidence>
<keyword evidence="2" id="KW-1185">Reference proteome</keyword>
<accession>A0A3N2E0S2</accession>
<gene>
    <name evidence="1" type="ORF">EDC56_1271</name>
</gene>
<proteinExistence type="predicted"/>
<dbReference type="AlphaFoldDB" id="A0A3N2E0S2"/>
<dbReference type="EMBL" id="RKHR01000003">
    <property type="protein sequence ID" value="ROS05721.1"/>
    <property type="molecule type" value="Genomic_DNA"/>
</dbReference>
<name>A0A3N2E0S2_9GAMM</name>
<dbReference type="Proteomes" id="UP000275394">
    <property type="component" value="Unassembled WGS sequence"/>
</dbReference>